<feature type="chain" id="PRO_5027091018" evidence="1">
    <location>
        <begin position="19"/>
        <end position="241"/>
    </location>
</feature>
<dbReference type="CDD" id="cd00198">
    <property type="entry name" value="vWFA"/>
    <property type="match status" value="1"/>
</dbReference>
<dbReference type="PROSITE" id="PS50234">
    <property type="entry name" value="VWFA"/>
    <property type="match status" value="1"/>
</dbReference>
<keyword evidence="4" id="KW-1185">Reference proteome</keyword>
<gene>
    <name evidence="3" type="ORF">GV827_16410</name>
</gene>
<dbReference type="RefSeq" id="WP_164354900.1">
    <property type="nucleotide sequence ID" value="NZ_JAABNT010000011.1"/>
</dbReference>
<name>A0A6P0CFV0_9RHOB</name>
<proteinExistence type="predicted"/>
<dbReference type="AlphaFoldDB" id="A0A6P0CFV0"/>
<evidence type="ECO:0000313" key="3">
    <source>
        <dbReference type="EMBL" id="NEK23975.1"/>
    </source>
</evidence>
<accession>A0A6P0CFV0</accession>
<sequence>MRLLYALIVSFLPLCADACELALVLAVDVSGSVDSREYRVQMNGLALALGDGSVADALIDAQAQITLVQWTGASRQRQTIPWTAINGIEDVEALAVRINDDQRRWRNFSTAIGEAIEVSAALFDAVPQCKRRVIDVSGDGISNEGVEPRDLLGLMRSQDITINAIAIETEETDLTAYFFENLIVGEGAFVITASGFDDYPEQIRRKLQRETTKQLSRLPFALDGCDHSALACDHKVRYKHP</sequence>
<dbReference type="Pfam" id="PF06707">
    <property type="entry name" value="DUF1194"/>
    <property type="match status" value="1"/>
</dbReference>
<dbReference type="SUPFAM" id="SSF53300">
    <property type="entry name" value="vWA-like"/>
    <property type="match status" value="1"/>
</dbReference>
<feature type="domain" description="VWFA" evidence="2">
    <location>
        <begin position="22"/>
        <end position="207"/>
    </location>
</feature>
<protein>
    <submittedName>
        <fullName evidence="3">DUF1194 domain-containing protein</fullName>
    </submittedName>
</protein>
<evidence type="ECO:0000256" key="1">
    <source>
        <dbReference type="SAM" id="SignalP"/>
    </source>
</evidence>
<organism evidence="3 4">
    <name type="scientific">Sulfitobacter sediminilitoris</name>
    <dbReference type="NCBI Taxonomy" id="2698830"/>
    <lineage>
        <taxon>Bacteria</taxon>
        <taxon>Pseudomonadati</taxon>
        <taxon>Pseudomonadota</taxon>
        <taxon>Alphaproteobacteria</taxon>
        <taxon>Rhodobacterales</taxon>
        <taxon>Roseobacteraceae</taxon>
        <taxon>Sulfitobacter</taxon>
    </lineage>
</organism>
<evidence type="ECO:0000313" key="4">
    <source>
        <dbReference type="Proteomes" id="UP000468591"/>
    </source>
</evidence>
<comment type="caution">
    <text evidence="3">The sequence shown here is derived from an EMBL/GenBank/DDBJ whole genome shotgun (WGS) entry which is preliminary data.</text>
</comment>
<feature type="signal peptide" evidence="1">
    <location>
        <begin position="1"/>
        <end position="18"/>
    </location>
</feature>
<dbReference type="Gene3D" id="3.40.50.410">
    <property type="entry name" value="von Willebrand factor, type A domain"/>
    <property type="match status" value="1"/>
</dbReference>
<evidence type="ECO:0000259" key="2">
    <source>
        <dbReference type="PROSITE" id="PS50234"/>
    </source>
</evidence>
<dbReference type="InterPro" id="IPR002035">
    <property type="entry name" value="VWF_A"/>
</dbReference>
<keyword evidence="1" id="KW-0732">Signal</keyword>
<dbReference type="Proteomes" id="UP000468591">
    <property type="component" value="Unassembled WGS sequence"/>
</dbReference>
<dbReference type="EMBL" id="JAABNT010000011">
    <property type="protein sequence ID" value="NEK23975.1"/>
    <property type="molecule type" value="Genomic_DNA"/>
</dbReference>
<dbReference type="InterPro" id="IPR010607">
    <property type="entry name" value="DUF1194"/>
</dbReference>
<dbReference type="InterPro" id="IPR036465">
    <property type="entry name" value="vWFA_dom_sf"/>
</dbReference>
<reference evidence="3 4" key="1">
    <citation type="submission" date="2020-01" db="EMBL/GenBank/DDBJ databases">
        <title>Sulfitobacter sediminilitoris sp. nov., isolated from a tidal flat.</title>
        <authorList>
            <person name="Park S."/>
            <person name="Yoon J.-H."/>
        </authorList>
    </citation>
    <scope>NUCLEOTIDE SEQUENCE [LARGE SCALE GENOMIC DNA]</scope>
    <source>
        <strain evidence="3 4">JBTF-M27</strain>
    </source>
</reference>